<evidence type="ECO:0000256" key="5">
    <source>
        <dbReference type="ARBA" id="ARBA00031636"/>
    </source>
</evidence>
<evidence type="ECO:0000313" key="7">
    <source>
        <dbReference type="EMBL" id="QUI23119.1"/>
    </source>
</evidence>
<dbReference type="AlphaFoldDB" id="A0A8J8MKF1"/>
<evidence type="ECO:0000313" key="8">
    <source>
        <dbReference type="Proteomes" id="UP000683246"/>
    </source>
</evidence>
<dbReference type="Proteomes" id="UP000683246">
    <property type="component" value="Chromosome"/>
</dbReference>
<feature type="transmembrane region" description="Helical" evidence="6">
    <location>
        <begin position="91"/>
        <end position="114"/>
    </location>
</feature>
<feature type="transmembrane region" description="Helical" evidence="6">
    <location>
        <begin position="358"/>
        <end position="377"/>
    </location>
</feature>
<dbReference type="PANTHER" id="PTHR43298:SF2">
    <property type="entry name" value="FMN_FAD EXPORTER YEEO-RELATED"/>
    <property type="match status" value="1"/>
</dbReference>
<reference evidence="7" key="1">
    <citation type="submission" date="2020-07" db="EMBL/GenBank/DDBJ databases">
        <title>Vallitalea pronyensis genome.</title>
        <authorList>
            <person name="Postec A."/>
        </authorList>
    </citation>
    <scope>NUCLEOTIDE SEQUENCE</scope>
    <source>
        <strain evidence="7">FatNI3</strain>
    </source>
</reference>
<keyword evidence="6" id="KW-0812">Transmembrane</keyword>
<sequence length="447" mass="49912">MKNFIKIDTLMVREINQMAIPMLFNSVIGMLIGLIDMAMIGRISLEAFGAVGLISSTINSITGVLGAISIAFNIAGARCKGQGNPCGLRDIFLTGSYLAWIIGLAFWVVCLYFGTPLLQYGYGLKGNILKESVNYLHVFSLSVGLNMLLFMHSALFKILNKTRYLFIGNITATITNVILNYILIFGKFGIEPMGVKGAGIGSVIALTLNLIIYVMIVQRHQFVSYGILSIKKFVAVGRVLINDSFPLMGQEVLESTILVVCINAILSRIGVLEVSIYTFLLGMMNILLMPMYAYASTSLTFVSEHRGKRDYSKIMHIPRCALRLALRWCLSLGIGIWIFKYPLAHGLTNDTDLITHGINYLLMAIITYICTIPNTIYKYSLQGIGQEKWVFLNGMVINILGILLIYTLSNLINWGMLGVYMGLCVTYIVLSVRHYRRYHHSMMAFKY</sequence>
<evidence type="ECO:0000256" key="2">
    <source>
        <dbReference type="ARBA" id="ARBA00010199"/>
    </source>
</evidence>
<dbReference type="GO" id="GO:0015297">
    <property type="term" value="F:antiporter activity"/>
    <property type="evidence" value="ECO:0007669"/>
    <property type="project" value="InterPro"/>
</dbReference>
<feature type="transmembrane region" description="Helical" evidence="6">
    <location>
        <begin position="164"/>
        <end position="185"/>
    </location>
</feature>
<keyword evidence="6" id="KW-0472">Membrane</keyword>
<feature type="transmembrane region" description="Helical" evidence="6">
    <location>
        <begin position="47"/>
        <end position="71"/>
    </location>
</feature>
<dbReference type="PANTHER" id="PTHR43298">
    <property type="entry name" value="MULTIDRUG RESISTANCE PROTEIN NORM-RELATED"/>
    <property type="match status" value="1"/>
</dbReference>
<comment type="similarity">
    <text evidence="2">Belongs to the multi antimicrobial extrusion (MATE) (TC 2.A.66.1) family.</text>
</comment>
<keyword evidence="6" id="KW-1133">Transmembrane helix</keyword>
<dbReference type="Pfam" id="PF01554">
    <property type="entry name" value="MatE"/>
    <property type="match status" value="2"/>
</dbReference>
<evidence type="ECO:0000256" key="1">
    <source>
        <dbReference type="ARBA" id="ARBA00003408"/>
    </source>
</evidence>
<dbReference type="RefSeq" id="WP_212698619.1">
    <property type="nucleotide sequence ID" value="NZ_CP058649.1"/>
</dbReference>
<feature type="transmembrane region" description="Helical" evidence="6">
    <location>
        <begin position="389"/>
        <end position="408"/>
    </location>
</feature>
<comment type="function">
    <text evidence="1">Multidrug efflux pump.</text>
</comment>
<gene>
    <name evidence="7" type="ORF">HZI73_12840</name>
</gene>
<feature type="transmembrane region" description="Helical" evidence="6">
    <location>
        <begin position="414"/>
        <end position="432"/>
    </location>
</feature>
<proteinExistence type="inferred from homology"/>
<dbReference type="GO" id="GO:0042910">
    <property type="term" value="F:xenobiotic transmembrane transporter activity"/>
    <property type="evidence" value="ECO:0007669"/>
    <property type="project" value="InterPro"/>
</dbReference>
<protein>
    <recommendedName>
        <fullName evidence="3">Probable multidrug resistance protein NorM</fullName>
    </recommendedName>
    <alternativeName>
        <fullName evidence="5">Multidrug-efflux transporter</fullName>
    </alternativeName>
</protein>
<dbReference type="NCBIfam" id="TIGR00797">
    <property type="entry name" value="matE"/>
    <property type="match status" value="1"/>
</dbReference>
<evidence type="ECO:0000256" key="3">
    <source>
        <dbReference type="ARBA" id="ARBA00020268"/>
    </source>
</evidence>
<dbReference type="EMBL" id="CP058649">
    <property type="protein sequence ID" value="QUI23119.1"/>
    <property type="molecule type" value="Genomic_DNA"/>
</dbReference>
<organism evidence="7 8">
    <name type="scientific">Vallitalea pronyensis</name>
    <dbReference type="NCBI Taxonomy" id="1348613"/>
    <lineage>
        <taxon>Bacteria</taxon>
        <taxon>Bacillati</taxon>
        <taxon>Bacillota</taxon>
        <taxon>Clostridia</taxon>
        <taxon>Lachnospirales</taxon>
        <taxon>Vallitaleaceae</taxon>
        <taxon>Vallitalea</taxon>
    </lineage>
</organism>
<dbReference type="InterPro" id="IPR050222">
    <property type="entry name" value="MATE_MdtK"/>
</dbReference>
<feature type="transmembrane region" description="Helical" evidence="6">
    <location>
        <begin position="20"/>
        <end position="40"/>
    </location>
</feature>
<keyword evidence="8" id="KW-1185">Reference proteome</keyword>
<feature type="transmembrane region" description="Helical" evidence="6">
    <location>
        <begin position="135"/>
        <end position="158"/>
    </location>
</feature>
<dbReference type="KEGG" id="vpy:HZI73_12840"/>
<keyword evidence="4" id="KW-0813">Transport</keyword>
<feature type="transmembrane region" description="Helical" evidence="6">
    <location>
        <begin position="276"/>
        <end position="299"/>
    </location>
</feature>
<feature type="transmembrane region" description="Helical" evidence="6">
    <location>
        <begin position="197"/>
        <end position="216"/>
    </location>
</feature>
<evidence type="ECO:0000256" key="4">
    <source>
        <dbReference type="ARBA" id="ARBA00022448"/>
    </source>
</evidence>
<feature type="transmembrane region" description="Helical" evidence="6">
    <location>
        <begin position="222"/>
        <end position="240"/>
    </location>
</feature>
<evidence type="ECO:0000256" key="6">
    <source>
        <dbReference type="SAM" id="Phobius"/>
    </source>
</evidence>
<accession>A0A8J8MKF1</accession>
<dbReference type="InterPro" id="IPR002528">
    <property type="entry name" value="MATE_fam"/>
</dbReference>
<dbReference type="GO" id="GO:0005886">
    <property type="term" value="C:plasma membrane"/>
    <property type="evidence" value="ECO:0007669"/>
    <property type="project" value="TreeGrafter"/>
</dbReference>
<feature type="transmembrane region" description="Helical" evidence="6">
    <location>
        <begin position="320"/>
        <end position="338"/>
    </location>
</feature>
<name>A0A8J8MKF1_9FIRM</name>